<evidence type="ECO:0000256" key="2">
    <source>
        <dbReference type="ARBA" id="ARBA00022723"/>
    </source>
</evidence>
<feature type="domain" description="C2H2-type" evidence="9">
    <location>
        <begin position="286"/>
        <end position="316"/>
    </location>
</feature>
<dbReference type="Gene3D" id="3.30.160.60">
    <property type="entry name" value="Classic Zinc Finger"/>
    <property type="match status" value="3"/>
</dbReference>
<keyword evidence="5" id="KW-0862">Zinc</keyword>
<dbReference type="InterPro" id="IPR036236">
    <property type="entry name" value="Znf_C2H2_sf"/>
</dbReference>
<comment type="caution">
    <text evidence="10">The sequence shown here is derived from an EMBL/GenBank/DDBJ whole genome shotgun (WGS) entry which is preliminary data.</text>
</comment>
<dbReference type="PROSITE" id="PS00028">
    <property type="entry name" value="ZINC_FINGER_C2H2_1"/>
    <property type="match status" value="1"/>
</dbReference>
<gene>
    <name evidence="10" type="ORF">A7C99_4251</name>
</gene>
<feature type="region of interest" description="Disordered" evidence="8">
    <location>
        <begin position="121"/>
        <end position="195"/>
    </location>
</feature>
<evidence type="ECO:0000259" key="9">
    <source>
        <dbReference type="PROSITE" id="PS50157"/>
    </source>
</evidence>
<evidence type="ECO:0000256" key="6">
    <source>
        <dbReference type="ARBA" id="ARBA00023242"/>
    </source>
</evidence>
<dbReference type="FunFam" id="3.30.160.60:FF:000031">
    <property type="entry name" value="GLI family zinc finger 3"/>
    <property type="match status" value="1"/>
</dbReference>
<feature type="compositionally biased region" description="Basic and acidic residues" evidence="8">
    <location>
        <begin position="346"/>
        <end position="372"/>
    </location>
</feature>
<evidence type="ECO:0000256" key="4">
    <source>
        <dbReference type="ARBA" id="ARBA00022771"/>
    </source>
</evidence>
<evidence type="ECO:0000313" key="10">
    <source>
        <dbReference type="EMBL" id="OAL64815.1"/>
    </source>
</evidence>
<feature type="region of interest" description="Disordered" evidence="8">
    <location>
        <begin position="324"/>
        <end position="379"/>
    </location>
</feature>
<keyword evidence="6" id="KW-0539">Nucleus</keyword>
<comment type="subcellular location">
    <subcellularLocation>
        <location evidence="1">Nucleus</location>
    </subcellularLocation>
</comment>
<feature type="compositionally biased region" description="Basic and acidic residues" evidence="8">
    <location>
        <begin position="466"/>
        <end position="481"/>
    </location>
</feature>
<dbReference type="AlphaFoldDB" id="A0A178EYJ5"/>
<proteinExistence type="predicted"/>
<evidence type="ECO:0000256" key="3">
    <source>
        <dbReference type="ARBA" id="ARBA00022737"/>
    </source>
</evidence>
<dbReference type="SUPFAM" id="SSF57667">
    <property type="entry name" value="beta-beta-alpha zinc fingers"/>
    <property type="match status" value="2"/>
</dbReference>
<dbReference type="FunFam" id="3.30.160.60:FF:000201">
    <property type="entry name" value="C2H2 finger domain protein (Gli3)"/>
    <property type="match status" value="1"/>
</dbReference>
<evidence type="ECO:0000256" key="8">
    <source>
        <dbReference type="SAM" id="MobiDB-lite"/>
    </source>
</evidence>
<evidence type="ECO:0000256" key="7">
    <source>
        <dbReference type="PROSITE-ProRule" id="PRU00042"/>
    </source>
</evidence>
<evidence type="ECO:0000256" key="1">
    <source>
        <dbReference type="ARBA" id="ARBA00004123"/>
    </source>
</evidence>
<dbReference type="InterPro" id="IPR056436">
    <property type="entry name" value="Znf-C2H2_ZIC1-5/GLI1-3-like"/>
</dbReference>
<dbReference type="VEuPathDB" id="FungiDB:TERG_05252"/>
<feature type="region of interest" description="Disordered" evidence="8">
    <location>
        <begin position="446"/>
        <end position="513"/>
    </location>
</feature>
<sequence>MQTAIGGGMATVPVAAALLYLYLAQHHGVYTLEKQLAYTALKFKVKETMQRMWKPQIKFPLDIAELGKSTLMSKAEQGEIDKGERRKQVGGLILDGSLLLYKSYIPYPSLFAPTMAESPASPLSSLASEEFPEDVKFEEQGRSRSNSPRQVHPSKRRKMGASTWDHHTPISSVNDDIPPPSPVASISSDSSGAIPNSPGAMAILGPEEDYSGAGRDHITACLWEGCGAKDFVDMDALVKHIHDEHIGSRQKKYLCEWGDCARKGQAHASGYALRAHMRSHTKEKPFYCALPECDRSFTRSDALSKHMRTVHDTDALKSLDALAKQHANPTAPSISKPPRIKLKLAPRKENDTAEKLDGSEQKGDQGKSKDQGDIPIFDPEIGFDEHELAMPLEQLARLLRRQIHWAEQESKTLEKNWELIKPMRKKAWKEKELILDDFIHSEIRVYGTPPTQEQNPPSYDGMQKVTTDRTKKPQSQDKGVLEEAGGGDEQPEQQTRPQTQTSKMKPHTDDGQV</sequence>
<dbReference type="Pfam" id="PF23561">
    <property type="entry name" value="zf-C2H2_15"/>
    <property type="match status" value="1"/>
</dbReference>
<feature type="compositionally biased region" description="Basic and acidic residues" evidence="8">
    <location>
        <begin position="133"/>
        <end position="142"/>
    </location>
</feature>
<dbReference type="Pfam" id="PF00096">
    <property type="entry name" value="zf-C2H2"/>
    <property type="match status" value="1"/>
</dbReference>
<dbReference type="InterPro" id="IPR043359">
    <property type="entry name" value="GLI-like"/>
</dbReference>
<dbReference type="Proteomes" id="UP000243015">
    <property type="component" value="Unassembled WGS sequence"/>
</dbReference>
<feature type="compositionally biased region" description="Low complexity" evidence="8">
    <location>
        <begin position="183"/>
        <end position="195"/>
    </location>
</feature>
<dbReference type="GO" id="GO:0000978">
    <property type="term" value="F:RNA polymerase II cis-regulatory region sequence-specific DNA binding"/>
    <property type="evidence" value="ECO:0007669"/>
    <property type="project" value="TreeGrafter"/>
</dbReference>
<dbReference type="PANTHER" id="PTHR45718">
    <property type="entry name" value="TRANSCRIPTIONAL ACTIVATOR CUBITUS INTERRUPTUS"/>
    <property type="match status" value="1"/>
</dbReference>
<evidence type="ECO:0000313" key="11">
    <source>
        <dbReference type="Proteomes" id="UP000243015"/>
    </source>
</evidence>
<dbReference type="PANTHER" id="PTHR45718:SF4">
    <property type="entry name" value="TRANSCRIPTIONAL ACTIVATOR CUBITUS INTERRUPTUS"/>
    <property type="match status" value="1"/>
</dbReference>
<dbReference type="GO" id="GO:0008270">
    <property type="term" value="F:zinc ion binding"/>
    <property type="evidence" value="ECO:0007669"/>
    <property type="project" value="UniProtKB-KW"/>
</dbReference>
<keyword evidence="3" id="KW-0677">Repeat</keyword>
<dbReference type="InterPro" id="IPR013087">
    <property type="entry name" value="Znf_C2H2_type"/>
</dbReference>
<keyword evidence="2" id="KW-0479">Metal-binding</keyword>
<feature type="compositionally biased region" description="Low complexity" evidence="8">
    <location>
        <begin position="492"/>
        <end position="501"/>
    </location>
</feature>
<dbReference type="GO" id="GO:0000981">
    <property type="term" value="F:DNA-binding transcription factor activity, RNA polymerase II-specific"/>
    <property type="evidence" value="ECO:0007669"/>
    <property type="project" value="TreeGrafter"/>
</dbReference>
<protein>
    <submittedName>
        <fullName evidence="10">C2H2 finger domain-containing protein</fullName>
    </submittedName>
</protein>
<organism evidence="10 11">
    <name type="scientific">Trichophyton rubrum</name>
    <name type="common">Athlete's foot fungus</name>
    <name type="synonym">Epidermophyton rubrum</name>
    <dbReference type="NCBI Taxonomy" id="5551"/>
    <lineage>
        <taxon>Eukaryota</taxon>
        <taxon>Fungi</taxon>
        <taxon>Dikarya</taxon>
        <taxon>Ascomycota</taxon>
        <taxon>Pezizomycotina</taxon>
        <taxon>Eurotiomycetes</taxon>
        <taxon>Eurotiomycetidae</taxon>
        <taxon>Onygenales</taxon>
        <taxon>Arthrodermataceae</taxon>
        <taxon>Trichophyton</taxon>
    </lineage>
</organism>
<reference evidence="10 11" key="1">
    <citation type="submission" date="2016-05" db="EMBL/GenBank/DDBJ databases">
        <title>Genome sequencing of Trichophyton rubrum CMCC(F)T1i isolated from hair.</title>
        <authorList>
            <person name="Zhan P."/>
            <person name="Tao Y."/>
            <person name="Liu W."/>
        </authorList>
    </citation>
    <scope>NUCLEOTIDE SEQUENCE [LARGE SCALE GENOMIC DNA]</scope>
    <source>
        <strain evidence="11">CMCC(F)T1i</strain>
    </source>
</reference>
<evidence type="ECO:0000256" key="5">
    <source>
        <dbReference type="ARBA" id="ARBA00022833"/>
    </source>
</evidence>
<feature type="domain" description="C2H2-type" evidence="9">
    <location>
        <begin position="253"/>
        <end position="285"/>
    </location>
</feature>
<accession>A0A178EYJ5</accession>
<name>A0A178EYJ5_TRIRU</name>
<keyword evidence="4 7" id="KW-0863">Zinc-finger</keyword>
<dbReference type="GO" id="GO:0005634">
    <property type="term" value="C:nucleus"/>
    <property type="evidence" value="ECO:0007669"/>
    <property type="project" value="UniProtKB-SubCell"/>
</dbReference>
<dbReference type="SMART" id="SM00355">
    <property type="entry name" value="ZnF_C2H2"/>
    <property type="match status" value="3"/>
</dbReference>
<dbReference type="EMBL" id="LHPM01000015">
    <property type="protein sequence ID" value="OAL64815.1"/>
    <property type="molecule type" value="Genomic_DNA"/>
</dbReference>
<dbReference type="PROSITE" id="PS50157">
    <property type="entry name" value="ZINC_FINGER_C2H2_2"/>
    <property type="match status" value="2"/>
</dbReference>